<dbReference type="EMBL" id="CP127523">
    <property type="protein sequence ID" value="XRI70606.1"/>
    <property type="molecule type" value="Genomic_DNA"/>
</dbReference>
<keyword evidence="2" id="KW-1185">Reference proteome</keyword>
<accession>A0ACD5HB21</accession>
<proteinExistence type="predicted"/>
<evidence type="ECO:0000313" key="1">
    <source>
        <dbReference type="EMBL" id="XRI70606.1"/>
    </source>
</evidence>
<sequence length="37" mass="4033">MGASFADWTDKPVRFGGLGTGPVSISLTLVIRYCRLF</sequence>
<evidence type="ECO:0000313" key="2">
    <source>
        <dbReference type="Proteomes" id="UP000470022"/>
    </source>
</evidence>
<protein>
    <submittedName>
        <fullName evidence="1">Uncharacterized protein</fullName>
    </submittedName>
</protein>
<gene>
    <name evidence="1" type="ORF">GL267_008880</name>
</gene>
<dbReference type="Proteomes" id="UP000470022">
    <property type="component" value="Chromosome"/>
</dbReference>
<reference evidence="1" key="1">
    <citation type="submission" date="2023-06" db="EMBL/GenBank/DDBJ databases">
        <title>Complete and circular genome of Acidithiobacillus ferrianus DSM 107098.</title>
        <authorList>
            <person name="Norris P.R."/>
            <person name="Falagan C."/>
            <person name="Moya-Beltran A."/>
            <person name="Castro M."/>
            <person name="Quatrini R."/>
            <person name="Johnson D.B."/>
        </authorList>
    </citation>
    <scope>NUCLEOTIDE SEQUENCE</scope>
    <source>
        <strain evidence="1">MG</strain>
    </source>
</reference>
<name>A0ACD5HB21_9PROT</name>
<organism evidence="1 2">
    <name type="scientific">Acidithiobacillus ferrianus</name>
    <dbReference type="NCBI Taxonomy" id="2678518"/>
    <lineage>
        <taxon>Bacteria</taxon>
        <taxon>Pseudomonadati</taxon>
        <taxon>Pseudomonadota</taxon>
        <taxon>Acidithiobacillia</taxon>
        <taxon>Acidithiobacillales</taxon>
        <taxon>Acidithiobacillaceae</taxon>
        <taxon>Acidithiobacillus</taxon>
    </lineage>
</organism>